<comment type="caution">
    <text evidence="1">The sequence shown here is derived from an EMBL/GenBank/DDBJ whole genome shotgun (WGS) entry which is preliminary data.</text>
</comment>
<dbReference type="RefSeq" id="WP_270046299.1">
    <property type="nucleotide sequence ID" value="NZ_JAPDOD010000085.1"/>
</dbReference>
<evidence type="ECO:0000313" key="2">
    <source>
        <dbReference type="Proteomes" id="UP001149140"/>
    </source>
</evidence>
<accession>A0A9X3N1R7</accession>
<reference evidence="1" key="1">
    <citation type="submission" date="2022-10" db="EMBL/GenBank/DDBJ databases">
        <title>The WGS of Solirubrobacter ginsenosidimutans DSM 21036.</title>
        <authorList>
            <person name="Jiang Z."/>
        </authorList>
    </citation>
    <scope>NUCLEOTIDE SEQUENCE</scope>
    <source>
        <strain evidence="1">DSM 21036</strain>
    </source>
</reference>
<sequence>MPTSTARCHDWTVERVRAVGGGPHLLVGAVCAVRTGERLQLRRHNPQGINPAILLLELVVQRSPFPDGPATHEERIIDVEPDSGYTTVTILPDGPSVPVDAPA</sequence>
<protein>
    <submittedName>
        <fullName evidence="1">Uncharacterized protein</fullName>
    </submittedName>
</protein>
<proteinExistence type="predicted"/>
<keyword evidence="2" id="KW-1185">Reference proteome</keyword>
<dbReference type="AlphaFoldDB" id="A0A9X3N1R7"/>
<evidence type="ECO:0000313" key="1">
    <source>
        <dbReference type="EMBL" id="MDA0167046.1"/>
    </source>
</evidence>
<gene>
    <name evidence="1" type="ORF">OM076_42690</name>
</gene>
<name>A0A9X3N1R7_9ACTN</name>
<dbReference type="Proteomes" id="UP001149140">
    <property type="component" value="Unassembled WGS sequence"/>
</dbReference>
<dbReference type="EMBL" id="JAPDOD010000085">
    <property type="protein sequence ID" value="MDA0167046.1"/>
    <property type="molecule type" value="Genomic_DNA"/>
</dbReference>
<organism evidence="1 2">
    <name type="scientific">Solirubrobacter ginsenosidimutans</name>
    <dbReference type="NCBI Taxonomy" id="490573"/>
    <lineage>
        <taxon>Bacteria</taxon>
        <taxon>Bacillati</taxon>
        <taxon>Actinomycetota</taxon>
        <taxon>Thermoleophilia</taxon>
        <taxon>Solirubrobacterales</taxon>
        <taxon>Solirubrobacteraceae</taxon>
        <taxon>Solirubrobacter</taxon>
    </lineage>
</organism>